<proteinExistence type="predicted"/>
<name>A0ACC7P3V4_9BACL</name>
<dbReference type="Proteomes" id="UP001631969">
    <property type="component" value="Unassembled WGS sequence"/>
</dbReference>
<organism evidence="1 2">
    <name type="scientific">Paenibacillus mesotrionivorans</name>
    <dbReference type="NCBI Taxonomy" id="3160968"/>
    <lineage>
        <taxon>Bacteria</taxon>
        <taxon>Bacillati</taxon>
        <taxon>Bacillota</taxon>
        <taxon>Bacilli</taxon>
        <taxon>Bacillales</taxon>
        <taxon>Paenibacillaceae</taxon>
        <taxon>Paenibacillus</taxon>
    </lineage>
</organism>
<reference evidence="1" key="1">
    <citation type="submission" date="2024-12" db="EMBL/GenBank/DDBJ databases">
        <authorList>
            <person name="Wu N."/>
        </authorList>
    </citation>
    <scope>NUCLEOTIDE SEQUENCE</scope>
    <source>
        <strain evidence="1">P15</strain>
    </source>
</reference>
<evidence type="ECO:0000313" key="1">
    <source>
        <dbReference type="EMBL" id="MFM9330970.1"/>
    </source>
</evidence>
<protein>
    <submittedName>
        <fullName evidence="1">Uncharacterized protein</fullName>
    </submittedName>
</protein>
<accession>A0ACC7P3V4</accession>
<sequence>MSLPNIPNITPIITLTRQESITLLLSSIALEEIALSHILNAEGEKIQRLLQNEAVTLDDMLHINRSVERTLRNIIKNQMLLQMKLEDVLDLEHRTSRDEDEEEDEDDDDPNCHKSEEPYDE</sequence>
<gene>
    <name evidence="1" type="ORF">ACI1P1_22010</name>
</gene>
<dbReference type="EMBL" id="JBJURJ010000016">
    <property type="protein sequence ID" value="MFM9330970.1"/>
    <property type="molecule type" value="Genomic_DNA"/>
</dbReference>
<comment type="caution">
    <text evidence="1">The sequence shown here is derived from an EMBL/GenBank/DDBJ whole genome shotgun (WGS) entry which is preliminary data.</text>
</comment>
<keyword evidence="2" id="KW-1185">Reference proteome</keyword>
<evidence type="ECO:0000313" key="2">
    <source>
        <dbReference type="Proteomes" id="UP001631969"/>
    </source>
</evidence>